<keyword evidence="2" id="KW-1185">Reference proteome</keyword>
<accession>A0ABT7FKT3</accession>
<reference evidence="1 2" key="1">
    <citation type="submission" date="2023-05" db="EMBL/GenBank/DDBJ databases">
        <title>Sedimentitalea sp. nov. JM2-8.</title>
        <authorList>
            <person name="Huang J."/>
        </authorList>
    </citation>
    <scope>NUCLEOTIDE SEQUENCE [LARGE SCALE GENOMIC DNA]</scope>
    <source>
        <strain evidence="1 2">JM2-8</strain>
    </source>
</reference>
<sequence length="84" mass="9333">MSGRISGFTKAQRDELRQRLRAHQERHGISPQTISDQIAAKTGLTTAEEGGGRRVYRFLKAQGKQKEEFIAAVADYLDDVAPTC</sequence>
<dbReference type="Proteomes" id="UP001227126">
    <property type="component" value="Unassembled WGS sequence"/>
</dbReference>
<dbReference type="RefSeq" id="WP_284487699.1">
    <property type="nucleotide sequence ID" value="NZ_JASNJE010000052.1"/>
</dbReference>
<name>A0ABT7FKT3_9RHOB</name>
<comment type="caution">
    <text evidence="1">The sequence shown here is derived from an EMBL/GenBank/DDBJ whole genome shotgun (WGS) entry which is preliminary data.</text>
</comment>
<protein>
    <submittedName>
        <fullName evidence="1">Uncharacterized protein</fullName>
    </submittedName>
</protein>
<dbReference type="EMBL" id="JASNJE010000052">
    <property type="protein sequence ID" value="MDK3075781.1"/>
    <property type="molecule type" value="Genomic_DNA"/>
</dbReference>
<gene>
    <name evidence="1" type="ORF">QO034_22245</name>
</gene>
<evidence type="ECO:0000313" key="2">
    <source>
        <dbReference type="Proteomes" id="UP001227126"/>
    </source>
</evidence>
<evidence type="ECO:0000313" key="1">
    <source>
        <dbReference type="EMBL" id="MDK3075781.1"/>
    </source>
</evidence>
<proteinExistence type="predicted"/>
<organism evidence="1 2">
    <name type="scientific">Sedimentitalea xiamensis</name>
    <dbReference type="NCBI Taxonomy" id="3050037"/>
    <lineage>
        <taxon>Bacteria</taxon>
        <taxon>Pseudomonadati</taxon>
        <taxon>Pseudomonadota</taxon>
        <taxon>Alphaproteobacteria</taxon>
        <taxon>Rhodobacterales</taxon>
        <taxon>Paracoccaceae</taxon>
        <taxon>Sedimentitalea</taxon>
    </lineage>
</organism>